<dbReference type="SUPFAM" id="SSF158745">
    <property type="entry name" value="LanC-like"/>
    <property type="match status" value="1"/>
</dbReference>
<dbReference type="Proteomes" id="UP000184108">
    <property type="component" value="Unassembled WGS sequence"/>
</dbReference>
<dbReference type="AlphaFoldDB" id="A0A1M5H7Z5"/>
<evidence type="ECO:0000313" key="2">
    <source>
        <dbReference type="EMBL" id="SHG11812.1"/>
    </source>
</evidence>
<organism evidence="2 3">
    <name type="scientific">Chryseobacterium vrystaatense</name>
    <dbReference type="NCBI Taxonomy" id="307480"/>
    <lineage>
        <taxon>Bacteria</taxon>
        <taxon>Pseudomonadati</taxon>
        <taxon>Bacteroidota</taxon>
        <taxon>Flavobacteriia</taxon>
        <taxon>Flavobacteriales</taxon>
        <taxon>Weeksellaceae</taxon>
        <taxon>Chryseobacterium group</taxon>
        <taxon>Chryseobacterium</taxon>
    </lineage>
</organism>
<sequence>MDVNEIISPSATITTARLHRVIALACSIDELMADKAFTCSEKIQGSTPAITQEWADIVGYGDIAKLDTFLEFMGWDKTTFLSAVQSHVIVDDPDLLPDWGRALKKVFQNLPDFCNTRSHSGNKKDNSVESILLPFVKMAEAHVISESDRLGLGITYHSGAQMVQAIGRRLVTLSVSVLDNEIYLNSIIPSFAVGDKTTDLAGFEVWLQRIEHYPVLGRLIAVAYTNWADSITEFLERLSEDRVMIANTFFNTDKLGLLVDYSGDAGDVHCNGRSVALLTFSGGRKLVYKPKNLQIANDFFELITELNTVLPLKLATRRIAVMGDYTWEEFITHKECSDPSEFPAFFRRMGMLTRLFQLCGARDFWLDNLVAHGDQPVFVDLEMVIQHIKETGKDLLPSEQKALQEVEESVIKIGIISFPTPIGMGVKAEDLGTLAAIKPFSSPFKLSLAADNNISIGIKKSDAGYITWEKTDYLPSVKGVFALSSDYMDVFQQGYADMNHALVHLKDKLLAENSCLNKFSDALLRYIHRDTWTYMRIIKISTHSQNMVGGIIRDKSLFSLFKEVWEDHKLNREKATILANEIASMRHLDIPLFTATGGSTQLAVDTAVFNYFDHSALDMMTARLRSIDSFDIKKHQQIVSSTFYCGDHAAPAGGYKQIAGQAPTPDWAAQAKSCASLIMDQAIKSPQGDMAWIGLDYQPHIGTYMLEVLKPDLLSGTCGLSMMFTDLYRAYGLEDYKTYASGSLASTLSVVKNSIANFTHLDLVWGTTDKPLLLGAYAGIGSQIIALEYAARHLQSAEARAALQLYVDAIPLEQLRKYTSPDFISGYSGLLFSLHGLKPAGELAELTRYFFESKSIFPAYARPLEVLPSLKPGYEYLNQIVEGQSGNFSFGQHPDMGTLFTALEYRYDQNSADVYAARLSRDIRQLTVQQLIDHAELALNLSDITGDRQYLVQAMHFAAAIVSRKEQTGQWFADSWASDIHLLSVIHGTGALCHLFLRLDQSGKFGSFRRLNSFKNL</sequence>
<dbReference type="EMBL" id="FQVE01000004">
    <property type="protein sequence ID" value="SHG11812.1"/>
    <property type="molecule type" value="Genomic_DNA"/>
</dbReference>
<name>A0A1M5H7Z5_9FLAO</name>
<gene>
    <name evidence="2" type="ORF">SAMN02787073_3602</name>
</gene>
<feature type="domain" description="Lantibiotic biosynthesis protein dehydration" evidence="1">
    <location>
        <begin position="213"/>
        <end position="595"/>
    </location>
</feature>
<evidence type="ECO:0000259" key="1">
    <source>
        <dbReference type="Pfam" id="PF13575"/>
    </source>
</evidence>
<dbReference type="InterPro" id="IPR025410">
    <property type="entry name" value="Lant_dehyd"/>
</dbReference>
<dbReference type="RefSeq" id="WP_073174752.1">
    <property type="nucleotide sequence ID" value="NZ_FQVE01000004.1"/>
</dbReference>
<dbReference type="GO" id="GO:0031179">
    <property type="term" value="P:peptide modification"/>
    <property type="evidence" value="ECO:0007669"/>
    <property type="project" value="InterPro"/>
</dbReference>
<dbReference type="Pfam" id="PF05147">
    <property type="entry name" value="LANC_like"/>
    <property type="match status" value="1"/>
</dbReference>
<dbReference type="NCBIfam" id="TIGR03897">
    <property type="entry name" value="lanti_2_LanM"/>
    <property type="match status" value="1"/>
</dbReference>
<proteinExistence type="predicted"/>
<dbReference type="Gene3D" id="1.50.10.20">
    <property type="match status" value="1"/>
</dbReference>
<dbReference type="InterPro" id="IPR007822">
    <property type="entry name" value="LANC-like"/>
</dbReference>
<accession>A0A1M5H7Z5</accession>
<evidence type="ECO:0000313" key="3">
    <source>
        <dbReference type="Proteomes" id="UP000184108"/>
    </source>
</evidence>
<reference evidence="3" key="1">
    <citation type="submission" date="2016-11" db="EMBL/GenBank/DDBJ databases">
        <authorList>
            <person name="Varghese N."/>
            <person name="Submissions S."/>
        </authorList>
    </citation>
    <scope>NUCLEOTIDE SEQUENCE [LARGE SCALE GENOMIC DNA]</scope>
    <source>
        <strain evidence="3">YR203</strain>
    </source>
</reference>
<dbReference type="InterPro" id="IPR017146">
    <property type="entry name" value="Lanti_2_LanM"/>
</dbReference>
<protein>
    <submittedName>
        <fullName evidence="2">Type 2 lantibiotic biosynthesis protein LanM</fullName>
    </submittedName>
</protein>
<dbReference type="Pfam" id="PF13575">
    <property type="entry name" value="DUF4135"/>
    <property type="match status" value="1"/>
</dbReference>